<reference evidence="2 3" key="1">
    <citation type="submission" date="2023-11" db="EMBL/GenBank/DDBJ databases">
        <title>Novel species in genus Nocardioides.</title>
        <authorList>
            <person name="Zhou H."/>
        </authorList>
    </citation>
    <scope>NUCLEOTIDE SEQUENCE [LARGE SCALE GENOMIC DNA]</scope>
    <source>
        <strain evidence="2 3">S-58</strain>
    </source>
</reference>
<dbReference type="InterPro" id="IPR016032">
    <property type="entry name" value="Sig_transdc_resp-reg_C-effctor"/>
</dbReference>
<feature type="region of interest" description="Disordered" evidence="1">
    <location>
        <begin position="54"/>
        <end position="76"/>
    </location>
</feature>
<proteinExistence type="predicted"/>
<name>A0ABU5KHW4_9ACTN</name>
<dbReference type="Proteomes" id="UP001291999">
    <property type="component" value="Unassembled WGS sequence"/>
</dbReference>
<accession>A0ABU5KHW4</accession>
<organism evidence="2 3">
    <name type="scientific">Nocardioides renjunii</name>
    <dbReference type="NCBI Taxonomy" id="3095075"/>
    <lineage>
        <taxon>Bacteria</taxon>
        <taxon>Bacillati</taxon>
        <taxon>Actinomycetota</taxon>
        <taxon>Actinomycetes</taxon>
        <taxon>Propionibacteriales</taxon>
        <taxon>Nocardioidaceae</taxon>
        <taxon>Nocardioides</taxon>
    </lineage>
</organism>
<evidence type="ECO:0000313" key="3">
    <source>
        <dbReference type="Proteomes" id="UP001291999"/>
    </source>
</evidence>
<sequence length="138" mass="14777">MMAITVDTVFETLQVRRTGHFTPPFHSVLTLPAPVPSTQDMQIRDDVHLIVSPRPGAGADGAGAPTDEPNAAGVPPRWNSRDVAIVELLARSTPRTEVAARLGCSPSTVDRRLGVLRDSLGVHTTIEVIVEAVRRGVI</sequence>
<evidence type="ECO:0000256" key="1">
    <source>
        <dbReference type="SAM" id="MobiDB-lite"/>
    </source>
</evidence>
<evidence type="ECO:0008006" key="4">
    <source>
        <dbReference type="Google" id="ProtNLM"/>
    </source>
</evidence>
<protein>
    <recommendedName>
        <fullName evidence="4">HTH luxR-type domain-containing protein</fullName>
    </recommendedName>
</protein>
<dbReference type="Gene3D" id="1.10.10.10">
    <property type="entry name" value="Winged helix-like DNA-binding domain superfamily/Winged helix DNA-binding domain"/>
    <property type="match status" value="1"/>
</dbReference>
<keyword evidence="3" id="KW-1185">Reference proteome</keyword>
<dbReference type="SUPFAM" id="SSF46894">
    <property type="entry name" value="C-terminal effector domain of the bipartite response regulators"/>
    <property type="match status" value="1"/>
</dbReference>
<comment type="caution">
    <text evidence="2">The sequence shown here is derived from an EMBL/GenBank/DDBJ whole genome shotgun (WGS) entry which is preliminary data.</text>
</comment>
<dbReference type="EMBL" id="JAXQPW010000009">
    <property type="protein sequence ID" value="MDZ5664059.1"/>
    <property type="molecule type" value="Genomic_DNA"/>
</dbReference>
<dbReference type="InterPro" id="IPR036388">
    <property type="entry name" value="WH-like_DNA-bd_sf"/>
</dbReference>
<gene>
    <name evidence="2" type="ORF">SFC79_19945</name>
</gene>
<evidence type="ECO:0000313" key="2">
    <source>
        <dbReference type="EMBL" id="MDZ5664059.1"/>
    </source>
</evidence>